<proteinExistence type="predicted"/>
<organism evidence="1 2">
    <name type="scientific">Carnobacterium viridans</name>
    <dbReference type="NCBI Taxonomy" id="174587"/>
    <lineage>
        <taxon>Bacteria</taxon>
        <taxon>Bacillati</taxon>
        <taxon>Bacillota</taxon>
        <taxon>Bacilli</taxon>
        <taxon>Lactobacillales</taxon>
        <taxon>Carnobacteriaceae</taxon>
        <taxon>Carnobacterium</taxon>
    </lineage>
</organism>
<dbReference type="Proteomes" id="UP000199481">
    <property type="component" value="Unassembled WGS sequence"/>
</dbReference>
<accession>A0A1H0YV69</accession>
<dbReference type="EMBL" id="FNJW01000008">
    <property type="protein sequence ID" value="SDQ18988.1"/>
    <property type="molecule type" value="Genomic_DNA"/>
</dbReference>
<evidence type="ECO:0000313" key="1">
    <source>
        <dbReference type="EMBL" id="SDQ18988.1"/>
    </source>
</evidence>
<gene>
    <name evidence="1" type="ORF">SAMN04487752_1170</name>
</gene>
<sequence>METLIFSEGVVIMELNVNQTVKVKLTDFGKTILEAHHYEMQDMLKKYNPNHKEWPFELKLTKDGYYRDQLWHIISIFGNYMDIGRPQPFLASIIVED</sequence>
<reference evidence="2" key="1">
    <citation type="submission" date="2016-10" db="EMBL/GenBank/DDBJ databases">
        <authorList>
            <person name="Varghese N."/>
            <person name="Submissions S."/>
        </authorList>
    </citation>
    <scope>NUCLEOTIDE SEQUENCE [LARGE SCALE GENOMIC DNA]</scope>
    <source>
        <strain evidence="2">MPL-11</strain>
    </source>
</reference>
<name>A0A1H0YV69_9LACT</name>
<keyword evidence="2" id="KW-1185">Reference proteome</keyword>
<protein>
    <submittedName>
        <fullName evidence="1">Uncharacterized protein</fullName>
    </submittedName>
</protein>
<evidence type="ECO:0000313" key="2">
    <source>
        <dbReference type="Proteomes" id="UP000199481"/>
    </source>
</evidence>
<dbReference type="RefSeq" id="WP_089976059.1">
    <property type="nucleotide sequence ID" value="NZ_CP084916.1"/>
</dbReference>
<dbReference type="AlphaFoldDB" id="A0A1H0YV69"/>